<evidence type="ECO:0000313" key="2">
    <source>
        <dbReference type="Proteomes" id="UP000789901"/>
    </source>
</evidence>
<comment type="caution">
    <text evidence="1">The sequence shown here is derived from an EMBL/GenBank/DDBJ whole genome shotgun (WGS) entry which is preliminary data.</text>
</comment>
<accession>A0ABM8VXR3</accession>
<gene>
    <name evidence="1" type="ORF">GMARGA_LOCUS871</name>
</gene>
<organism evidence="1 2">
    <name type="scientific">Gigaspora margarita</name>
    <dbReference type="NCBI Taxonomy" id="4874"/>
    <lineage>
        <taxon>Eukaryota</taxon>
        <taxon>Fungi</taxon>
        <taxon>Fungi incertae sedis</taxon>
        <taxon>Mucoromycota</taxon>
        <taxon>Glomeromycotina</taxon>
        <taxon>Glomeromycetes</taxon>
        <taxon>Diversisporales</taxon>
        <taxon>Gigasporaceae</taxon>
        <taxon>Gigaspora</taxon>
    </lineage>
</organism>
<reference evidence="1 2" key="1">
    <citation type="submission" date="2021-06" db="EMBL/GenBank/DDBJ databases">
        <authorList>
            <person name="Kallberg Y."/>
            <person name="Tangrot J."/>
            <person name="Rosling A."/>
        </authorList>
    </citation>
    <scope>NUCLEOTIDE SEQUENCE [LARGE SCALE GENOMIC DNA]</scope>
    <source>
        <strain evidence="1 2">120-4 pot B 10/14</strain>
    </source>
</reference>
<dbReference type="Proteomes" id="UP000789901">
    <property type="component" value="Unassembled WGS sequence"/>
</dbReference>
<dbReference type="EMBL" id="CAJVQB010000179">
    <property type="protein sequence ID" value="CAG8473069.1"/>
    <property type="molecule type" value="Genomic_DNA"/>
</dbReference>
<feature type="non-terminal residue" evidence="1">
    <location>
        <position position="163"/>
    </location>
</feature>
<dbReference type="Gene3D" id="3.40.50.740">
    <property type="match status" value="1"/>
</dbReference>
<evidence type="ECO:0000313" key="1">
    <source>
        <dbReference type="EMBL" id="CAG8473069.1"/>
    </source>
</evidence>
<name>A0ABM8VXR3_GIGMA</name>
<keyword evidence="2" id="KW-1185">Reference proteome</keyword>
<sequence>MNYEEVESIIKEVLMKTKKSKDKNWDLKKRKIDNVKVVRADMCFIVLTEGPVDIEQDHLRIKMMNVDGLFDVRTLKRKLESELQSPSRRNKDIMAIRRVEVETSMWRNNFEGIISQANNACKSANNEKNDGLIDSLNPLIVRRLTKENCETLNVGPDISVEQK</sequence>
<proteinExistence type="predicted"/>
<protein>
    <submittedName>
        <fullName evidence="1">12559_t:CDS:1</fullName>
    </submittedName>
</protein>